<keyword evidence="3" id="KW-1185">Reference proteome</keyword>
<organism evidence="2 3">
    <name type="scientific">Pseudodesulfovibrio senegalensis</name>
    <dbReference type="NCBI Taxonomy" id="1721087"/>
    <lineage>
        <taxon>Bacteria</taxon>
        <taxon>Pseudomonadati</taxon>
        <taxon>Thermodesulfobacteriota</taxon>
        <taxon>Desulfovibrionia</taxon>
        <taxon>Desulfovibrionales</taxon>
        <taxon>Desulfovibrionaceae</taxon>
    </lineage>
</organism>
<keyword evidence="2" id="KW-0436">Ligase</keyword>
<proteinExistence type="predicted"/>
<dbReference type="InterPro" id="IPR022025">
    <property type="entry name" value="Amidoligase_2"/>
</dbReference>
<evidence type="ECO:0000313" key="2">
    <source>
        <dbReference type="EMBL" id="KAB1441518.1"/>
    </source>
</evidence>
<dbReference type="EMBL" id="WAIE01000004">
    <property type="protein sequence ID" value="KAB1441518.1"/>
    <property type="molecule type" value="Genomic_DNA"/>
</dbReference>
<dbReference type="Pfam" id="PF12224">
    <property type="entry name" value="Amidoligase_2"/>
    <property type="match status" value="1"/>
</dbReference>
<dbReference type="Proteomes" id="UP000438699">
    <property type="component" value="Unassembled WGS sequence"/>
</dbReference>
<gene>
    <name evidence="2" type="ORF">F8A88_11315</name>
</gene>
<evidence type="ECO:0000256" key="1">
    <source>
        <dbReference type="SAM" id="MobiDB-lite"/>
    </source>
</evidence>
<dbReference type="GO" id="GO:0016874">
    <property type="term" value="F:ligase activity"/>
    <property type="evidence" value="ECO:0007669"/>
    <property type="project" value="UniProtKB-KW"/>
</dbReference>
<name>A0A6N6N2A1_9BACT</name>
<sequence length="383" mass="44031">MKPTGPTSCTCTRERWAWASSKSPSSTAGRWPVRCRQAPATPNERSGPKNIRKGKQFMEWTYPNRQKRDDGQYRRVGFELEFASVGMDRLGNKIAELYGGELTKSSKFRYNITSGEFGDFGLEVDSIQLQERTYLAFLEKLGFTPDPDMLDRIDDTLFNLASIAVPLEIVTPPIPMDRIHELDRLETALREMHAKGTRASLLYGFGMQFNPEIPARDPFTLLSYLRAFLLLLDWLKQSINVNLTRRISPFINDFPPQYVAKVLDPAYRPGQTELIDDYMAYNPTRNRPLDMTCLFAHLDKKRTLDSIHEPQLVKPRPAFHYRLPDCRIDEPGWSMALEWNRWVTVECLAADLGVIDALSREYLKPGRTPARWVAFLKDAYLNA</sequence>
<dbReference type="AlphaFoldDB" id="A0A6N6N2A1"/>
<accession>A0A6N6N2A1</accession>
<feature type="region of interest" description="Disordered" evidence="1">
    <location>
        <begin position="19"/>
        <end position="51"/>
    </location>
</feature>
<protein>
    <submittedName>
        <fullName evidence="2">Amidoligase enzyme</fullName>
    </submittedName>
</protein>
<evidence type="ECO:0000313" key="3">
    <source>
        <dbReference type="Proteomes" id="UP000438699"/>
    </source>
</evidence>
<reference evidence="2 3" key="1">
    <citation type="journal article" date="2017" name="Int. J. Syst. Evol. Microbiol.">
        <title>Desulfovibrio senegalensis sp. nov., a mesophilic sulfate reducer isolated from marine sediment.</title>
        <authorList>
            <person name="Thioye A."/>
            <person name="Gam Z.B.A."/>
            <person name="Mbengue M."/>
            <person name="Cayol J.L."/>
            <person name="Joseph-Bartoli M."/>
            <person name="Toure-Kane C."/>
            <person name="Labat M."/>
        </authorList>
    </citation>
    <scope>NUCLEOTIDE SEQUENCE [LARGE SCALE GENOMIC DNA]</scope>
    <source>
        <strain evidence="2 3">DSM 101509</strain>
    </source>
</reference>
<comment type="caution">
    <text evidence="2">The sequence shown here is derived from an EMBL/GenBank/DDBJ whole genome shotgun (WGS) entry which is preliminary data.</text>
</comment>